<reference evidence="1" key="1">
    <citation type="journal article" date="2020" name="Fungal Divers.">
        <title>Resolving the Mortierellaceae phylogeny through synthesis of multi-gene phylogenetics and phylogenomics.</title>
        <authorList>
            <person name="Vandepol N."/>
            <person name="Liber J."/>
            <person name="Desiro A."/>
            <person name="Na H."/>
            <person name="Kennedy M."/>
            <person name="Barry K."/>
            <person name="Grigoriev I.V."/>
            <person name="Miller A.N."/>
            <person name="O'Donnell K."/>
            <person name="Stajich J.E."/>
            <person name="Bonito G."/>
        </authorList>
    </citation>
    <scope>NUCLEOTIDE SEQUENCE</scope>
    <source>
        <strain evidence="1">MES-2147</strain>
    </source>
</reference>
<evidence type="ECO:0000313" key="1">
    <source>
        <dbReference type="EMBL" id="KAF9923370.1"/>
    </source>
</evidence>
<comment type="caution">
    <text evidence="1">The sequence shown here is derived from an EMBL/GenBank/DDBJ whole genome shotgun (WGS) entry which is preliminary data.</text>
</comment>
<accession>A0A9P6LQN0</accession>
<organism evidence="1 2">
    <name type="scientific">Modicella reniformis</name>
    <dbReference type="NCBI Taxonomy" id="1440133"/>
    <lineage>
        <taxon>Eukaryota</taxon>
        <taxon>Fungi</taxon>
        <taxon>Fungi incertae sedis</taxon>
        <taxon>Mucoromycota</taxon>
        <taxon>Mortierellomycotina</taxon>
        <taxon>Mortierellomycetes</taxon>
        <taxon>Mortierellales</taxon>
        <taxon>Mortierellaceae</taxon>
        <taxon>Modicella</taxon>
    </lineage>
</organism>
<gene>
    <name evidence="1" type="ORF">BGZ65_008919</name>
</gene>
<keyword evidence="2" id="KW-1185">Reference proteome</keyword>
<sequence length="398" mass="44682">MTTNPYEQFMQAFRTRKTDEVVKITARKDSKSGKHIVLWNDIVNVFKNADYVIEGESAVPFLTDGNFEQIMPPRIAYRPGVVLDVVLEGRSPVDSTTTLVSLPPAGGKRYDDEFRMPSAECNTDLNALAQTIAALAVADNNVMCSTCIGPEESLISPNQVNSPCMQAIEAQTLTFKLLLEIMNEKQDQILQKQQHTLDRLAIIQSRLQALLTQTYELHEYPIPRLFIVLPKVDRSLNKLRSFFSVSYRLYFLCECGTHTMAEHSKKPPVIHLAKHEGYDLDKPSEFFERYGSYVLAMMYMVKFGISVAGLAIPPLASLKILEGLETAQDDAQYLKGNIGALVDETIKALQDFKSNHETGTELVTEYAAFDKLEALEGADLRQLESHLKVKDQNRVLGN</sequence>
<protein>
    <submittedName>
        <fullName evidence="1">Uncharacterized protein</fullName>
    </submittedName>
</protein>
<name>A0A9P6LQN0_9FUNG</name>
<proteinExistence type="predicted"/>
<evidence type="ECO:0000313" key="2">
    <source>
        <dbReference type="Proteomes" id="UP000749646"/>
    </source>
</evidence>
<dbReference type="OrthoDB" id="2444617at2759"/>
<dbReference type="Proteomes" id="UP000749646">
    <property type="component" value="Unassembled WGS sequence"/>
</dbReference>
<feature type="non-terminal residue" evidence="1">
    <location>
        <position position="1"/>
    </location>
</feature>
<dbReference type="EMBL" id="JAAAHW010010711">
    <property type="protein sequence ID" value="KAF9923370.1"/>
    <property type="molecule type" value="Genomic_DNA"/>
</dbReference>
<dbReference type="AlphaFoldDB" id="A0A9P6LQN0"/>